<dbReference type="Gramene" id="mRNA:HanXRQr2_Chr10g0448001">
    <property type="protein sequence ID" value="CDS:HanXRQr2_Chr10g0448001.1"/>
    <property type="gene ID" value="HanXRQr2_Chr10g0448001"/>
</dbReference>
<feature type="region of interest" description="Disordered" evidence="1">
    <location>
        <begin position="11"/>
        <end position="41"/>
    </location>
</feature>
<evidence type="ECO:0000256" key="1">
    <source>
        <dbReference type="SAM" id="MobiDB-lite"/>
    </source>
</evidence>
<organism evidence="2 3">
    <name type="scientific">Helianthus annuus</name>
    <name type="common">Common sunflower</name>
    <dbReference type="NCBI Taxonomy" id="4232"/>
    <lineage>
        <taxon>Eukaryota</taxon>
        <taxon>Viridiplantae</taxon>
        <taxon>Streptophyta</taxon>
        <taxon>Embryophyta</taxon>
        <taxon>Tracheophyta</taxon>
        <taxon>Spermatophyta</taxon>
        <taxon>Magnoliopsida</taxon>
        <taxon>eudicotyledons</taxon>
        <taxon>Gunneridae</taxon>
        <taxon>Pentapetalae</taxon>
        <taxon>asterids</taxon>
        <taxon>campanulids</taxon>
        <taxon>Asterales</taxon>
        <taxon>Asteraceae</taxon>
        <taxon>Asteroideae</taxon>
        <taxon>Heliantheae alliance</taxon>
        <taxon>Heliantheae</taxon>
        <taxon>Helianthus</taxon>
    </lineage>
</organism>
<feature type="compositionally biased region" description="Basic and acidic residues" evidence="1">
    <location>
        <begin position="158"/>
        <end position="170"/>
    </location>
</feature>
<dbReference type="AlphaFoldDB" id="A0A9K3HYU2"/>
<reference evidence="2" key="2">
    <citation type="submission" date="2020-06" db="EMBL/GenBank/DDBJ databases">
        <title>Helianthus annuus Genome sequencing and assembly Release 2.</title>
        <authorList>
            <person name="Gouzy J."/>
            <person name="Langlade N."/>
            <person name="Munos S."/>
        </authorList>
    </citation>
    <scope>NUCLEOTIDE SEQUENCE</scope>
    <source>
        <tissue evidence="2">Leaves</tissue>
    </source>
</reference>
<dbReference type="EMBL" id="MNCJ02000325">
    <property type="protein sequence ID" value="KAF5787007.1"/>
    <property type="molecule type" value="Genomic_DNA"/>
</dbReference>
<evidence type="ECO:0000313" key="2">
    <source>
        <dbReference type="EMBL" id="KAF5787007.1"/>
    </source>
</evidence>
<reference evidence="2" key="1">
    <citation type="journal article" date="2017" name="Nature">
        <title>The sunflower genome provides insights into oil metabolism, flowering and Asterid evolution.</title>
        <authorList>
            <person name="Badouin H."/>
            <person name="Gouzy J."/>
            <person name="Grassa C.J."/>
            <person name="Murat F."/>
            <person name="Staton S.E."/>
            <person name="Cottret L."/>
            <person name="Lelandais-Briere C."/>
            <person name="Owens G.L."/>
            <person name="Carrere S."/>
            <person name="Mayjonade B."/>
            <person name="Legrand L."/>
            <person name="Gill N."/>
            <person name="Kane N.C."/>
            <person name="Bowers J.E."/>
            <person name="Hubner S."/>
            <person name="Bellec A."/>
            <person name="Berard A."/>
            <person name="Berges H."/>
            <person name="Blanchet N."/>
            <person name="Boniface M.C."/>
            <person name="Brunel D."/>
            <person name="Catrice O."/>
            <person name="Chaidir N."/>
            <person name="Claudel C."/>
            <person name="Donnadieu C."/>
            <person name="Faraut T."/>
            <person name="Fievet G."/>
            <person name="Helmstetter N."/>
            <person name="King M."/>
            <person name="Knapp S.J."/>
            <person name="Lai Z."/>
            <person name="Le Paslier M.C."/>
            <person name="Lippi Y."/>
            <person name="Lorenzon L."/>
            <person name="Mandel J.R."/>
            <person name="Marage G."/>
            <person name="Marchand G."/>
            <person name="Marquand E."/>
            <person name="Bret-Mestries E."/>
            <person name="Morien E."/>
            <person name="Nambeesan S."/>
            <person name="Nguyen T."/>
            <person name="Pegot-Espagnet P."/>
            <person name="Pouilly N."/>
            <person name="Raftis F."/>
            <person name="Sallet E."/>
            <person name="Schiex T."/>
            <person name="Thomas J."/>
            <person name="Vandecasteele C."/>
            <person name="Vares D."/>
            <person name="Vear F."/>
            <person name="Vautrin S."/>
            <person name="Crespi M."/>
            <person name="Mangin B."/>
            <person name="Burke J.M."/>
            <person name="Salse J."/>
            <person name="Munos S."/>
            <person name="Vincourt P."/>
            <person name="Rieseberg L.H."/>
            <person name="Langlade N.B."/>
        </authorList>
    </citation>
    <scope>NUCLEOTIDE SEQUENCE</scope>
    <source>
        <tissue evidence="2">Leaves</tissue>
    </source>
</reference>
<feature type="compositionally biased region" description="Basic residues" evidence="1">
    <location>
        <begin position="11"/>
        <end position="21"/>
    </location>
</feature>
<feature type="compositionally biased region" description="Polar residues" evidence="1">
    <location>
        <begin position="22"/>
        <end position="32"/>
    </location>
</feature>
<name>A0A9K3HYU2_HELAN</name>
<protein>
    <submittedName>
        <fullName evidence="2">Uncharacterized protein</fullName>
    </submittedName>
</protein>
<keyword evidence="3" id="KW-1185">Reference proteome</keyword>
<dbReference type="Proteomes" id="UP000215914">
    <property type="component" value="Unassembled WGS sequence"/>
</dbReference>
<accession>A0A9K3HYU2</accession>
<proteinExistence type="predicted"/>
<feature type="compositionally biased region" description="Basic residues" evidence="1">
    <location>
        <begin position="171"/>
        <end position="184"/>
    </location>
</feature>
<comment type="caution">
    <text evidence="2">The sequence shown here is derived from an EMBL/GenBank/DDBJ whole genome shotgun (WGS) entry which is preliminary data.</text>
</comment>
<gene>
    <name evidence="2" type="ORF">HanXRQr2_Chr10g0448001</name>
</gene>
<feature type="region of interest" description="Disordered" evidence="1">
    <location>
        <begin position="128"/>
        <end position="211"/>
    </location>
</feature>
<evidence type="ECO:0000313" key="3">
    <source>
        <dbReference type="Proteomes" id="UP000215914"/>
    </source>
</evidence>
<sequence length="211" mass="23537">MIILNIGPRVSKFKPKPKAQNRKLQQISNNSDPDVGPVQHGENIHSVPSQTDFIENEPALSFQTETISDYHVNEDSISLSELSQMDSVNETGRSLKRSRRLASKALQTIDEAENEGIDDFVPENESLVDRIESKSKSKSKAKKPLDESKKPVRKRKKDKEVSGELTEVPKKKFSHSTKRNKRPGKYSSSSSSYLVNPTNSKAKVGSAEGKM</sequence>